<comment type="caution">
    <text evidence="1">The sequence shown here is derived from an EMBL/GenBank/DDBJ whole genome shotgun (WGS) entry which is preliminary data.</text>
</comment>
<dbReference type="EMBL" id="VSSQ01043718">
    <property type="protein sequence ID" value="MPM97436.1"/>
    <property type="molecule type" value="Genomic_DNA"/>
</dbReference>
<name>A0A645E781_9ZZZZ</name>
<protein>
    <submittedName>
        <fullName evidence="1">Uncharacterized protein</fullName>
    </submittedName>
</protein>
<sequence length="104" mass="11866">MVEFGQHLVHRQIVARRFELAHQRQALVRDDQHLERTCLAMAPAVLARHVHVEIMVGMLDHRNPQPRRAQQADDLLEHGGLARAGIACETNGLHMPNFYLLSFS</sequence>
<reference evidence="1" key="1">
    <citation type="submission" date="2019-08" db="EMBL/GenBank/DDBJ databases">
        <authorList>
            <person name="Kucharzyk K."/>
            <person name="Murdoch R.W."/>
            <person name="Higgins S."/>
            <person name="Loffler F."/>
        </authorList>
    </citation>
    <scope>NUCLEOTIDE SEQUENCE</scope>
</reference>
<dbReference type="AlphaFoldDB" id="A0A645E781"/>
<organism evidence="1">
    <name type="scientific">bioreactor metagenome</name>
    <dbReference type="NCBI Taxonomy" id="1076179"/>
    <lineage>
        <taxon>unclassified sequences</taxon>
        <taxon>metagenomes</taxon>
        <taxon>ecological metagenomes</taxon>
    </lineage>
</organism>
<accession>A0A645E781</accession>
<proteinExistence type="predicted"/>
<evidence type="ECO:0000313" key="1">
    <source>
        <dbReference type="EMBL" id="MPM97436.1"/>
    </source>
</evidence>
<gene>
    <name evidence="1" type="ORF">SDC9_144609</name>
</gene>